<proteinExistence type="predicted"/>
<dbReference type="RefSeq" id="WP_161254376.1">
    <property type="nucleotide sequence ID" value="NZ_WXEY01000002.1"/>
</dbReference>
<dbReference type="InterPro" id="IPR007536">
    <property type="entry name" value="16SrRNA_methylTrfase_J"/>
</dbReference>
<evidence type="ECO:0000313" key="3">
    <source>
        <dbReference type="Proteomes" id="UP000463470"/>
    </source>
</evidence>
<feature type="region of interest" description="Disordered" evidence="1">
    <location>
        <begin position="1"/>
        <end position="26"/>
    </location>
</feature>
<dbReference type="AlphaFoldDB" id="A0A845KZH6"/>
<comment type="caution">
    <text evidence="2">The sequence shown here is derived from an EMBL/GenBank/DDBJ whole genome shotgun (WGS) entry which is preliminary data.</text>
</comment>
<dbReference type="Gene3D" id="3.40.50.150">
    <property type="entry name" value="Vaccinia Virus protein VP39"/>
    <property type="match status" value="1"/>
</dbReference>
<dbReference type="OrthoDB" id="1653798at2"/>
<dbReference type="EMBL" id="WXEY01000002">
    <property type="protein sequence ID" value="MZP28586.1"/>
    <property type="molecule type" value="Genomic_DNA"/>
</dbReference>
<name>A0A845KZH6_9FIRM</name>
<dbReference type="PANTHER" id="PTHR36112:SF1">
    <property type="entry name" value="RIBOSOMAL RNA SMALL SUBUNIT METHYLTRANSFERASE J"/>
    <property type="match status" value="1"/>
</dbReference>
<dbReference type="GO" id="GO:0008990">
    <property type="term" value="F:rRNA (guanine-N2-)-methyltransferase activity"/>
    <property type="evidence" value="ECO:0007669"/>
    <property type="project" value="InterPro"/>
</dbReference>
<accession>A0A845KZH6</accession>
<gene>
    <name evidence="2" type="ORF">GTO91_02485</name>
</gene>
<dbReference type="Pfam" id="PF04445">
    <property type="entry name" value="SAM_MT"/>
    <property type="match status" value="1"/>
</dbReference>
<keyword evidence="2" id="KW-0489">Methyltransferase</keyword>
<reference evidence="2 3" key="1">
    <citation type="submission" date="2020-01" db="EMBL/GenBank/DDBJ databases">
        <title>Whole-genome sequence of Heliobacterium undosum DSM 13378.</title>
        <authorList>
            <person name="Kyndt J.A."/>
            <person name="Meyer T.E."/>
        </authorList>
    </citation>
    <scope>NUCLEOTIDE SEQUENCE [LARGE SCALE GENOMIC DNA]</scope>
    <source>
        <strain evidence="2 3">DSM 13378</strain>
    </source>
</reference>
<keyword evidence="2" id="KW-0808">Transferase</keyword>
<evidence type="ECO:0000313" key="2">
    <source>
        <dbReference type="EMBL" id="MZP28586.1"/>
    </source>
</evidence>
<evidence type="ECO:0000256" key="1">
    <source>
        <dbReference type="SAM" id="MobiDB-lite"/>
    </source>
</evidence>
<dbReference type="PANTHER" id="PTHR36112">
    <property type="entry name" value="RIBOSOMAL RNA SMALL SUBUNIT METHYLTRANSFERASE J"/>
    <property type="match status" value="1"/>
</dbReference>
<protein>
    <submittedName>
        <fullName evidence="2">Class I SAM-dependent methyltransferase</fullName>
    </submittedName>
</protein>
<keyword evidence="3" id="KW-1185">Reference proteome</keyword>
<dbReference type="SUPFAM" id="SSF53335">
    <property type="entry name" value="S-adenosyl-L-methionine-dependent methyltransferases"/>
    <property type="match status" value="1"/>
</dbReference>
<dbReference type="InterPro" id="IPR029063">
    <property type="entry name" value="SAM-dependent_MTases_sf"/>
</dbReference>
<organism evidence="2 3">
    <name type="scientific">Heliomicrobium undosum</name>
    <dbReference type="NCBI Taxonomy" id="121734"/>
    <lineage>
        <taxon>Bacteria</taxon>
        <taxon>Bacillati</taxon>
        <taxon>Bacillota</taxon>
        <taxon>Clostridia</taxon>
        <taxon>Eubacteriales</taxon>
        <taxon>Heliobacteriaceae</taxon>
        <taxon>Heliomicrobium</taxon>
    </lineage>
</organism>
<feature type="compositionally biased region" description="Basic and acidic residues" evidence="1">
    <location>
        <begin position="1"/>
        <end position="10"/>
    </location>
</feature>
<dbReference type="Proteomes" id="UP000463470">
    <property type="component" value="Unassembled WGS sequence"/>
</dbReference>
<sequence>MAQQEHRLKQDSGQTAPFGPEHRPEPCFEHRSKELLVTTVHKSTPVLEERARALAAELGADFVPREGKSAERLTREAGDNGLLIVEKNNLTLYQGEETFFFHPNMAVLRIQALKKGQRDPLVHALDIRSGDRILDCTLGLGADALVAAFAAGDEGAVTGIEHNRLIALIVREGLQHFRHRRSDDLHRAMARIRVLQGDHRALLKGFSNGSFDSVYFDPMFRQALRASNGIGGLRQLADPRPIEADVIAEARRVARRRVVMKERRDSPEWERLAPEHVECGKYAPVAYGIWSGGGEVLGGERYT</sequence>